<dbReference type="InterPro" id="IPR019694">
    <property type="entry name" value="Phage_HP1_Orf23"/>
</dbReference>
<sequence length="371" mass="40646">MAWPTVIIKILNLKNGPIAGVEYHFLFVGYGKTSGDVRNLLVVDASTDLTEALKDAGTSLTTTVTAAQLNGGSEWTAGVMILNESDNWQDAVRKANETSSFEAFVLDFPATDKSLLESAIAMRTELKNKLARETFAICCLPEINNSAKDGEDWATWLAKTVAIPKGVASEYITVVPRVHADGSTLGKYCGRLANQVDASIADSPARVQTGSVVGSTDLLTDKDGKALELSVLKTLESNRLAVPMWYPDYPGQFWTTGNTLDAPGGDFQDIRHIRVAMKAARRVRIRAISRIGDRKFNSTPQSEARAKLYFTKDLREMALTGVPGEIYPPDDDDIEIKWVNSTDVELYLKVRPYECPVKITVAIYISEGETS</sequence>
<dbReference type="EMBL" id="FRFG01000048">
    <property type="protein sequence ID" value="SHO57888.1"/>
    <property type="molecule type" value="Genomic_DNA"/>
</dbReference>
<dbReference type="STRING" id="1117707.VQ7734_03658"/>
<evidence type="ECO:0000313" key="1">
    <source>
        <dbReference type="EMBL" id="SHO57888.1"/>
    </source>
</evidence>
<proteinExistence type="predicted"/>
<evidence type="ECO:0000313" key="2">
    <source>
        <dbReference type="Proteomes" id="UP000184600"/>
    </source>
</evidence>
<dbReference type="RefSeq" id="WP_073585275.1">
    <property type="nucleotide sequence ID" value="NZ_AP024897.1"/>
</dbReference>
<keyword evidence="2" id="KW-1185">Reference proteome</keyword>
<dbReference type="Proteomes" id="UP000184600">
    <property type="component" value="Unassembled WGS sequence"/>
</dbReference>
<accession>A0A1M7YZ11</accession>
<protein>
    <recommendedName>
        <fullName evidence="3">Phage tail sheath protein</fullName>
    </recommendedName>
</protein>
<dbReference type="AlphaFoldDB" id="A0A1M7YZ11"/>
<organism evidence="1 2">
    <name type="scientific">Vibrio quintilis</name>
    <dbReference type="NCBI Taxonomy" id="1117707"/>
    <lineage>
        <taxon>Bacteria</taxon>
        <taxon>Pseudomonadati</taxon>
        <taxon>Pseudomonadota</taxon>
        <taxon>Gammaproteobacteria</taxon>
        <taxon>Vibrionales</taxon>
        <taxon>Vibrionaceae</taxon>
        <taxon>Vibrio</taxon>
    </lineage>
</organism>
<dbReference type="OrthoDB" id="5596652at2"/>
<evidence type="ECO:0008006" key="3">
    <source>
        <dbReference type="Google" id="ProtNLM"/>
    </source>
</evidence>
<dbReference type="Pfam" id="PF10758">
    <property type="entry name" value="DUF2586"/>
    <property type="match status" value="1"/>
</dbReference>
<name>A0A1M7YZ11_9VIBR</name>
<gene>
    <name evidence="1" type="ORF">VQ7734_03658</name>
</gene>
<reference evidence="2" key="1">
    <citation type="submission" date="2016-12" db="EMBL/GenBank/DDBJ databases">
        <authorList>
            <person name="Rodrigo-Torres L."/>
            <person name="Arahal R.D."/>
            <person name="Lucena T."/>
        </authorList>
    </citation>
    <scope>NUCLEOTIDE SEQUENCE [LARGE SCALE GENOMIC DNA]</scope>
</reference>